<gene>
    <name evidence="4" type="ORF">ABT211_45570</name>
</gene>
<dbReference type="InterPro" id="IPR005537">
    <property type="entry name" value="RAMP_III_fam"/>
</dbReference>
<evidence type="ECO:0000259" key="3">
    <source>
        <dbReference type="Pfam" id="PF03787"/>
    </source>
</evidence>
<dbReference type="RefSeq" id="WP_351962662.1">
    <property type="nucleotide sequence ID" value="NZ_JBEOZM010000054.1"/>
</dbReference>
<protein>
    <submittedName>
        <fullName evidence="4">RAMP superfamily CRISPR-associated protein</fullName>
    </submittedName>
</protein>
<evidence type="ECO:0000313" key="4">
    <source>
        <dbReference type="EMBL" id="MER6274447.1"/>
    </source>
</evidence>
<evidence type="ECO:0000256" key="2">
    <source>
        <dbReference type="ARBA" id="ARBA00093789"/>
    </source>
</evidence>
<keyword evidence="1" id="KW-0051">Antiviral defense</keyword>
<dbReference type="PANTHER" id="PTHR35579">
    <property type="entry name" value="CRISPR SYSTEM CMS ENDORIBONUCLEASE CSM3"/>
    <property type="match status" value="1"/>
</dbReference>
<dbReference type="PANTHER" id="PTHR35579:SF6">
    <property type="entry name" value="DUF324 DOMAIN-CONTAINING PROTEIN"/>
    <property type="match status" value="1"/>
</dbReference>
<sequence>MPVATRPMTSRLRVRGWLRALSPLHVGGVGQDPNAALPVAVDGRGRLYVPGTSLAGAMRALLHPGTGHGDGPTGDEANQLWGFTESGTQNGTVSRILTRDALITSRTRLDTGGEPADLLDPARLEARYSVGIDRRGGVAAHGFLHARVIVPKGSYLRFELDVNATDRTLDADRRHLRRLLALLADGQLRLGAAKTRGLGHLALLVDQTDVREQDFTSASGLLAALEGADGGMLWPRKEWKDEPAPARQTLTVRIDWAPAAPVMVRSAADGFTVAAVPLASATRPDQVALVLPGTALKGVLRSHTERIERTVRGIDAPAAAPDDNDAERSAAFRRQLDQLPAVRALFGAAPLSIGRQKDKDGKDDDRGIGAVTVDDCFAKQKIPAQVWAGVYEPEDDTGTSPAITALREHHLERADHVAIDRWTGGAADGRLYSVLEPHGVTWEPIELTVDLHRLYSCGGRDCETERERGKAALALLLLALRDIKAGRVPIGYATNRGMGDISVRAITLAFPQPEEPVELDTFLAGQRAKELTTAWCTYIDGTPI</sequence>
<accession>A0ABV1TWN3</accession>
<dbReference type="EMBL" id="JBEOZM010000054">
    <property type="protein sequence ID" value="MER6274447.1"/>
    <property type="molecule type" value="Genomic_DNA"/>
</dbReference>
<name>A0ABV1TWN3_9ACTN</name>
<dbReference type="InterPro" id="IPR052216">
    <property type="entry name" value="CRISPR_Csm3_endoribonuclease"/>
</dbReference>
<keyword evidence="5" id="KW-1185">Reference proteome</keyword>
<feature type="domain" description="CRISPR type III-associated protein" evidence="3">
    <location>
        <begin position="290"/>
        <end position="499"/>
    </location>
</feature>
<evidence type="ECO:0000256" key="1">
    <source>
        <dbReference type="ARBA" id="ARBA00023118"/>
    </source>
</evidence>
<organism evidence="4 5">
    <name type="scientific">Streptomyces sp. 900105755</name>
    <dbReference type="NCBI Taxonomy" id="3154389"/>
    <lineage>
        <taxon>Bacteria</taxon>
        <taxon>Bacillati</taxon>
        <taxon>Actinomycetota</taxon>
        <taxon>Actinomycetes</taxon>
        <taxon>Kitasatosporales</taxon>
        <taxon>Streptomycetaceae</taxon>
        <taxon>Streptomyces</taxon>
    </lineage>
</organism>
<dbReference type="Proteomes" id="UP001490365">
    <property type="component" value="Unassembled WGS sequence"/>
</dbReference>
<evidence type="ECO:0000313" key="5">
    <source>
        <dbReference type="Proteomes" id="UP001490365"/>
    </source>
</evidence>
<feature type="domain" description="CRISPR type III-associated protein" evidence="3">
    <location>
        <begin position="18"/>
        <end position="200"/>
    </location>
</feature>
<comment type="subunit">
    <text evidence="2">Part of the Csm effector complex that includes Cas10, Csm2, Csm3, Csm4 and Csm5.</text>
</comment>
<comment type="caution">
    <text evidence="4">The sequence shown here is derived from an EMBL/GenBank/DDBJ whole genome shotgun (WGS) entry which is preliminary data.</text>
</comment>
<dbReference type="Pfam" id="PF03787">
    <property type="entry name" value="RAMPs"/>
    <property type="match status" value="2"/>
</dbReference>
<reference evidence="4 5" key="1">
    <citation type="submission" date="2024-06" db="EMBL/GenBank/DDBJ databases">
        <title>The Natural Products Discovery Center: Release of the First 8490 Sequenced Strains for Exploring Actinobacteria Biosynthetic Diversity.</title>
        <authorList>
            <person name="Kalkreuter E."/>
            <person name="Kautsar S.A."/>
            <person name="Yang D."/>
            <person name="Bader C.D."/>
            <person name="Teijaro C.N."/>
            <person name="Fluegel L."/>
            <person name="Davis C.M."/>
            <person name="Simpson J.R."/>
            <person name="Lauterbach L."/>
            <person name="Steele A.D."/>
            <person name="Gui C."/>
            <person name="Meng S."/>
            <person name="Li G."/>
            <person name="Viehrig K."/>
            <person name="Ye F."/>
            <person name="Su P."/>
            <person name="Kiefer A.F."/>
            <person name="Nichols A."/>
            <person name="Cepeda A.J."/>
            <person name="Yan W."/>
            <person name="Fan B."/>
            <person name="Jiang Y."/>
            <person name="Adhikari A."/>
            <person name="Zheng C.-J."/>
            <person name="Schuster L."/>
            <person name="Cowan T.M."/>
            <person name="Smanski M.J."/>
            <person name="Chevrette M.G."/>
            <person name="De Carvalho L.P.S."/>
            <person name="Shen B."/>
        </authorList>
    </citation>
    <scope>NUCLEOTIDE SEQUENCE [LARGE SCALE GENOMIC DNA]</scope>
    <source>
        <strain evidence="4 5">NPDC001694</strain>
    </source>
</reference>
<dbReference type="CDD" id="cd09726">
    <property type="entry name" value="RAMP_I_III"/>
    <property type="match status" value="2"/>
</dbReference>
<proteinExistence type="predicted"/>